<keyword evidence="3" id="KW-1185">Reference proteome</keyword>
<dbReference type="EMBL" id="CAKOGP040002358">
    <property type="protein sequence ID" value="CAJ1968074.1"/>
    <property type="molecule type" value="Genomic_DNA"/>
</dbReference>
<protein>
    <submittedName>
        <fullName evidence="2">Uncharacterized protein</fullName>
    </submittedName>
</protein>
<gene>
    <name evidence="2" type="ORF">CYCCA115_LOCUS23073</name>
</gene>
<dbReference type="Proteomes" id="UP001295423">
    <property type="component" value="Unassembled WGS sequence"/>
</dbReference>
<feature type="region of interest" description="Disordered" evidence="1">
    <location>
        <begin position="1"/>
        <end position="77"/>
    </location>
</feature>
<accession>A0AAD2GBY0</accession>
<dbReference type="AlphaFoldDB" id="A0AAD2GBY0"/>
<evidence type="ECO:0000256" key="1">
    <source>
        <dbReference type="SAM" id="MobiDB-lite"/>
    </source>
</evidence>
<proteinExistence type="predicted"/>
<evidence type="ECO:0000313" key="3">
    <source>
        <dbReference type="Proteomes" id="UP001295423"/>
    </source>
</evidence>
<reference evidence="2" key="1">
    <citation type="submission" date="2023-08" db="EMBL/GenBank/DDBJ databases">
        <authorList>
            <person name="Audoor S."/>
            <person name="Bilcke G."/>
        </authorList>
    </citation>
    <scope>NUCLEOTIDE SEQUENCE</scope>
</reference>
<feature type="compositionally biased region" description="Basic and acidic residues" evidence="1">
    <location>
        <begin position="1"/>
        <end position="19"/>
    </location>
</feature>
<sequence>MGCSNSKDEEGFRDVDDSVHTGIKLAKKRQEQKGEIPAYKPRGAHPMLELARSERESEQEAAATSHGSLEESSGKQQ</sequence>
<evidence type="ECO:0000313" key="2">
    <source>
        <dbReference type="EMBL" id="CAJ1968074.1"/>
    </source>
</evidence>
<feature type="compositionally biased region" description="Basic and acidic residues" evidence="1">
    <location>
        <begin position="68"/>
        <end position="77"/>
    </location>
</feature>
<name>A0AAD2GBY0_9STRA</name>
<organism evidence="2 3">
    <name type="scientific">Cylindrotheca closterium</name>
    <dbReference type="NCBI Taxonomy" id="2856"/>
    <lineage>
        <taxon>Eukaryota</taxon>
        <taxon>Sar</taxon>
        <taxon>Stramenopiles</taxon>
        <taxon>Ochrophyta</taxon>
        <taxon>Bacillariophyta</taxon>
        <taxon>Bacillariophyceae</taxon>
        <taxon>Bacillariophycidae</taxon>
        <taxon>Bacillariales</taxon>
        <taxon>Bacillariaceae</taxon>
        <taxon>Cylindrotheca</taxon>
    </lineage>
</organism>
<comment type="caution">
    <text evidence="2">The sequence shown here is derived from an EMBL/GenBank/DDBJ whole genome shotgun (WGS) entry which is preliminary data.</text>
</comment>